<feature type="region of interest" description="Disordered" evidence="1">
    <location>
        <begin position="126"/>
        <end position="148"/>
    </location>
</feature>
<protein>
    <submittedName>
        <fullName evidence="2">WGS project CAEQ00000000 data, annotated contig 244</fullName>
    </submittedName>
</protein>
<evidence type="ECO:0000256" key="1">
    <source>
        <dbReference type="SAM" id="MobiDB-lite"/>
    </source>
</evidence>
<feature type="compositionally biased region" description="Low complexity" evidence="1">
    <location>
        <begin position="59"/>
        <end position="76"/>
    </location>
</feature>
<feature type="region of interest" description="Disordered" evidence="1">
    <location>
        <begin position="1"/>
        <end position="105"/>
    </location>
</feature>
<accession>F9WE58</accession>
<evidence type="ECO:0000313" key="3">
    <source>
        <dbReference type="Proteomes" id="UP000000702"/>
    </source>
</evidence>
<feature type="region of interest" description="Disordered" evidence="1">
    <location>
        <begin position="221"/>
        <end position="311"/>
    </location>
</feature>
<name>F9WE58_TRYCI</name>
<feature type="compositionally biased region" description="Polar residues" evidence="1">
    <location>
        <begin position="271"/>
        <end position="282"/>
    </location>
</feature>
<feature type="compositionally biased region" description="Basic and acidic residues" evidence="1">
    <location>
        <begin position="20"/>
        <end position="36"/>
    </location>
</feature>
<feature type="compositionally biased region" description="Polar residues" evidence="1">
    <location>
        <begin position="232"/>
        <end position="248"/>
    </location>
</feature>
<comment type="caution">
    <text evidence="2">The sequence shown here is derived from an EMBL/GenBank/DDBJ whole genome shotgun (WGS) entry which is preliminary data.</text>
</comment>
<organism evidence="2 3">
    <name type="scientific">Trypanosoma congolense (strain IL3000)</name>
    <dbReference type="NCBI Taxonomy" id="1068625"/>
    <lineage>
        <taxon>Eukaryota</taxon>
        <taxon>Discoba</taxon>
        <taxon>Euglenozoa</taxon>
        <taxon>Kinetoplastea</taxon>
        <taxon>Metakinetoplastina</taxon>
        <taxon>Trypanosomatida</taxon>
        <taxon>Trypanosomatidae</taxon>
        <taxon>Trypanosoma</taxon>
        <taxon>Nannomonas</taxon>
    </lineage>
</organism>
<reference evidence="2 3" key="2">
    <citation type="journal article" date="2012" name="Proc. Natl. Acad. Sci. U.S.A.">
        <title>Antigenic diversity is generated by distinct evolutionary mechanisms in African trypanosome species.</title>
        <authorList>
            <person name="Jackson A.P."/>
            <person name="Berry A."/>
            <person name="Aslett M."/>
            <person name="Allison H.C."/>
            <person name="Burton P."/>
            <person name="Vavrova-Anderson J."/>
            <person name="Brown R."/>
            <person name="Browne H."/>
            <person name="Corton N."/>
            <person name="Hauser H."/>
            <person name="Gamble J."/>
            <person name="Gilderthorp R."/>
            <person name="Marcello L."/>
            <person name="McQuillan J."/>
            <person name="Otto T.D."/>
            <person name="Quail M.A."/>
            <person name="Sanders M.J."/>
            <person name="van Tonder A."/>
            <person name="Ginger M.L."/>
            <person name="Field M.C."/>
            <person name="Barry J.D."/>
            <person name="Hertz-Fowler C."/>
            <person name="Berriman M."/>
        </authorList>
    </citation>
    <scope>NUCLEOTIDE SEQUENCE [LARGE SCALE GENOMIC DNA]</scope>
    <source>
        <strain evidence="2 3">IL3000</strain>
    </source>
</reference>
<evidence type="ECO:0000313" key="2">
    <source>
        <dbReference type="EMBL" id="CCD15564.1"/>
    </source>
</evidence>
<dbReference type="AlphaFoldDB" id="F9WE58"/>
<dbReference type="OMA" id="IHESRTH"/>
<reference evidence="3" key="1">
    <citation type="submission" date="2011-07" db="EMBL/GenBank/DDBJ databases">
        <title>Divergent evolution of antigenic variation in African trypanosomes.</title>
        <authorList>
            <person name="Jackson A.P."/>
            <person name="Berry A."/>
            <person name="Allison H.C."/>
            <person name="Burton P."/>
            <person name="Anderson J."/>
            <person name="Aslett M."/>
            <person name="Brown R."/>
            <person name="Corton N."/>
            <person name="Harris D."/>
            <person name="Hauser H."/>
            <person name="Gamble J."/>
            <person name="Gilderthorp R."/>
            <person name="McQuillan J."/>
            <person name="Quail M.A."/>
            <person name="Sanders M."/>
            <person name="Van Tonder A."/>
            <person name="Ginger M.L."/>
            <person name="Donelson J.E."/>
            <person name="Field M.C."/>
            <person name="Barry J.D."/>
            <person name="Berriman M."/>
            <person name="Hertz-Fowler C."/>
        </authorList>
    </citation>
    <scope>NUCLEOTIDE SEQUENCE [LARGE SCALE GENOMIC DNA]</scope>
    <source>
        <strain evidence="3">IL3000</strain>
    </source>
</reference>
<dbReference type="Proteomes" id="UP000000702">
    <property type="component" value="Unassembled WGS sequence"/>
</dbReference>
<keyword evidence="3" id="KW-1185">Reference proteome</keyword>
<proteinExistence type="predicted"/>
<sequence>MNLHNESTRPPPMDATKVLDYMRNKDKVPSTPKHDSSAGPAPSKENVLKVLKSGTGVCNGSSSNNNNNNNTNNSKSLKGPSESLTTNVRGGTGAEATPGSTSRFTASPQIHHISTGNSAAVATTTTPGATHRMSPGGLQESGTMPSCSSTGQQRRLHCAQRGCAELSGEVALTGSQFAGCESSVGGSSRRRTSRNLPMIDLPSSAGMSPNLLKGLEASGGRKRAMLGDQRGRITTQTRSPTPTGQQTPAKLLPDVHTTTHAGPPRTAPRQHPTTSGSSNITQLGPVGKDRAKKEHQSATVDDSKGPADEKGIKHVSEPKHVKSASTSAGLVVEAATSEPVLEKKGDALIKRESNDGFCLTLGASCTHLWDSIIENLVNASTPSSPLQSEEIIPGNDQQEAAEEIEKMDSCSPVGTCELRQEDLAAWVATPLLWTSEELKASGKLAGAEPPWGVRCTNIDTETLKEQGGELKELDPRVHNVIAQIVHPKRPPQPGYPSNMPLVMEKVHGRRRVVSPLRFYGPKGEVLGPRWFAAAMDGVKWVASPDLSYLLAEEAASNSSRHRV</sequence>
<gene>
    <name evidence="2" type="ORF">TCIL3000_0_06450</name>
</gene>
<feature type="region of interest" description="Disordered" evidence="1">
    <location>
        <begin position="179"/>
        <end position="209"/>
    </location>
</feature>
<dbReference type="VEuPathDB" id="TriTrypDB:TcIL3000_0_06450"/>
<feature type="compositionally biased region" description="Basic and acidic residues" evidence="1">
    <location>
        <begin position="287"/>
        <end position="311"/>
    </location>
</feature>
<dbReference type="EMBL" id="CAEQ01001955">
    <property type="protein sequence ID" value="CCD15564.1"/>
    <property type="molecule type" value="Genomic_DNA"/>
</dbReference>